<evidence type="ECO:0000256" key="4">
    <source>
        <dbReference type="ARBA" id="ARBA00022898"/>
    </source>
</evidence>
<dbReference type="SUPFAM" id="SSF53383">
    <property type="entry name" value="PLP-dependent transferases"/>
    <property type="match status" value="1"/>
</dbReference>
<dbReference type="InterPro" id="IPR049704">
    <property type="entry name" value="Aminotrans_3_PPA_site"/>
</dbReference>
<gene>
    <name evidence="5" type="ORF">AB2B41_11925</name>
</gene>
<dbReference type="SUPFAM" id="SSF51735">
    <property type="entry name" value="NAD(P)-binding Rossmann-fold domains"/>
    <property type="match status" value="1"/>
</dbReference>
<evidence type="ECO:0000313" key="6">
    <source>
        <dbReference type="Proteomes" id="UP001556098"/>
    </source>
</evidence>
<dbReference type="CDD" id="cd00610">
    <property type="entry name" value="OAT_like"/>
    <property type="match status" value="1"/>
</dbReference>
<name>A0ABV3RMW9_9RHOB</name>
<evidence type="ECO:0000313" key="5">
    <source>
        <dbReference type="EMBL" id="MEW9920318.1"/>
    </source>
</evidence>
<dbReference type="RefSeq" id="WP_367878023.1">
    <property type="nucleotide sequence ID" value="NZ_JBFNXX010000008.1"/>
</dbReference>
<dbReference type="GO" id="GO:0008483">
    <property type="term" value="F:transaminase activity"/>
    <property type="evidence" value="ECO:0007669"/>
    <property type="project" value="UniProtKB-KW"/>
</dbReference>
<accession>A0ABV3RMW9</accession>
<comment type="caution">
    <text evidence="5">The sequence shown here is derived from an EMBL/GenBank/DDBJ whole genome shotgun (WGS) entry which is preliminary data.</text>
</comment>
<dbReference type="Pfam" id="PF00202">
    <property type="entry name" value="Aminotran_3"/>
    <property type="match status" value="1"/>
</dbReference>
<dbReference type="Gene3D" id="3.90.1150.10">
    <property type="entry name" value="Aspartate Aminotransferase, domain 1"/>
    <property type="match status" value="1"/>
</dbReference>
<dbReference type="Gene3D" id="3.40.50.720">
    <property type="entry name" value="NAD(P)-binding Rossmann-like Domain"/>
    <property type="match status" value="1"/>
</dbReference>
<dbReference type="Gene3D" id="3.40.640.10">
    <property type="entry name" value="Type I PLP-dependent aspartate aminotransferase-like (Major domain)"/>
    <property type="match status" value="1"/>
</dbReference>
<proteinExistence type="predicted"/>
<keyword evidence="2 5" id="KW-0032">Aminotransferase</keyword>
<dbReference type="InterPro" id="IPR015424">
    <property type="entry name" value="PyrdxlP-dep_Trfase"/>
</dbReference>
<evidence type="ECO:0000256" key="1">
    <source>
        <dbReference type="ARBA" id="ARBA00001933"/>
    </source>
</evidence>
<keyword evidence="3" id="KW-0808">Transferase</keyword>
<keyword evidence="6" id="KW-1185">Reference proteome</keyword>
<evidence type="ECO:0000256" key="3">
    <source>
        <dbReference type="ARBA" id="ARBA00022679"/>
    </source>
</evidence>
<reference evidence="5 6" key="1">
    <citation type="submission" date="2024-07" db="EMBL/GenBank/DDBJ databases">
        <title>Marimonas sp.nov., isolated from tidal-flat sediment.</title>
        <authorList>
            <person name="Jayan J.N."/>
            <person name="Lee S.S."/>
        </authorList>
    </citation>
    <scope>NUCLEOTIDE SEQUENCE [LARGE SCALE GENOMIC DNA]</scope>
    <source>
        <strain evidence="5 6">MJW-29</strain>
    </source>
</reference>
<protein>
    <submittedName>
        <fullName evidence="5">Aminotransferase class III-fold pyridoxal phosphate-dependent enzyme</fullName>
    </submittedName>
</protein>
<dbReference type="InterPro" id="IPR005814">
    <property type="entry name" value="Aminotrans_3"/>
</dbReference>
<sequence length="882" mass="94584">MTALNPTRAHLLETFGLDLELTQGVGCRLVDKDGREYLDFLAQYGALPFGHNPSDIWDALREQQVLSSPAMVQPLRPLEAERLAETLARITPHDLSVVTLANSGAEAVEAAIKLARARTGRDIILSTQNGFHGKTMGALSATGKPMYQKDFGGPARGFEYIAFGELDALEAKLLANRGNIAAFVVEPIQGEGGVVCPADEGYLDGVIALCRKYGVLSIVDEIQTGLGRTGRLFACEEAEQAPDMLLLGKALGGGLMPISAVVVRPEIWDDRFGFLHSSTFANNNLASAAANASLDLLLKDDRALIKEVEENGRYFQAQLEALKQRYPEVLSGVRGRGYMRGLEFRKPFERGDSASMAFCGLNGGFIGLLSSYLLNVQGVLTAPVFNNANVMRLQPPLIAGTSEIDQCVAALDALCDVLDRGDYRALMQHLVTPDRQAQLAETMPYVPQQGPARSLPGPTAGRFCFLIHYTEEEDLLRSDPSFSQFTSEERANWMEWVKRIGPGFAWPVSGGASRTGATAEGMIMSVPLLPRDMVGKGRKAARTMIQSSVDMAAEFGASRLGLGAFTSIVTNGGAAVAGRGVPITSGNTLTTVSGVTALERAARRVGIDPTSAHIVVVGATGAIGRLASMMLARRAKRLTLVGNAKNSQAQKFLDKVADEVVFTLTKERPTPRAGELSATVRELLRAKGSDLSKGMADKFARACAEYGREVPIAATTDLEGALETADLVLVATSAEVTFLDPSQLRPGTVVCDVARPPNVAQVDLSDKGVLVFDGGLVRPPFPVNLGPFQTLPEDLCWGCLGETMLLALEGETDDYSLGRDLNLADADRISEMARRHGFEPAEPQWYGQSLEDADFERVAAAVLMRQAAEVPAKVAATIWAAE</sequence>
<dbReference type="PANTHER" id="PTHR11986">
    <property type="entry name" value="AMINOTRANSFERASE CLASS III"/>
    <property type="match status" value="1"/>
</dbReference>
<dbReference type="InterPro" id="IPR050103">
    <property type="entry name" value="Class-III_PLP-dep_AT"/>
</dbReference>
<evidence type="ECO:0000256" key="2">
    <source>
        <dbReference type="ARBA" id="ARBA00022576"/>
    </source>
</evidence>
<dbReference type="PANTHER" id="PTHR11986:SF79">
    <property type="entry name" value="ACETYLORNITHINE AMINOTRANSFERASE, MITOCHONDRIAL"/>
    <property type="match status" value="1"/>
</dbReference>
<dbReference type="Proteomes" id="UP001556098">
    <property type="component" value="Unassembled WGS sequence"/>
</dbReference>
<organism evidence="5 6">
    <name type="scientific">Sulfitobacter sediminis</name>
    <dbReference type="NCBI Taxonomy" id="3234186"/>
    <lineage>
        <taxon>Bacteria</taxon>
        <taxon>Pseudomonadati</taxon>
        <taxon>Pseudomonadota</taxon>
        <taxon>Alphaproteobacteria</taxon>
        <taxon>Rhodobacterales</taxon>
        <taxon>Roseobacteraceae</taxon>
        <taxon>Sulfitobacter</taxon>
    </lineage>
</organism>
<dbReference type="InterPro" id="IPR036291">
    <property type="entry name" value="NAD(P)-bd_dom_sf"/>
</dbReference>
<dbReference type="InterPro" id="IPR015422">
    <property type="entry name" value="PyrdxlP-dep_Trfase_small"/>
</dbReference>
<dbReference type="InterPro" id="IPR015421">
    <property type="entry name" value="PyrdxlP-dep_Trfase_major"/>
</dbReference>
<dbReference type="EMBL" id="JBFNXX010000008">
    <property type="protein sequence ID" value="MEW9920318.1"/>
    <property type="molecule type" value="Genomic_DNA"/>
</dbReference>
<comment type="cofactor">
    <cofactor evidence="1">
        <name>pyridoxal 5'-phosphate</name>
        <dbReference type="ChEBI" id="CHEBI:597326"/>
    </cofactor>
</comment>
<dbReference type="PROSITE" id="PS00600">
    <property type="entry name" value="AA_TRANSFER_CLASS_3"/>
    <property type="match status" value="1"/>
</dbReference>
<keyword evidence="4" id="KW-0663">Pyridoxal phosphate</keyword>